<sequence>MPTFTAIALDRLLEPRTSRTADKSVNSPMPVPKLKPPRPEPVPSAKLERRRSTSVMERKVQRPQMTPALYATPESTPVPDSPSSFPPSPYIINHKRRGPHLVKSLSEDDVSARKKSMDEANTNSTVTEVKSEEIASVGDLPVTFTLSNTVEDEHVNGIDDVCEVGSSDRSASSALEVGTSNLNNGLVGETDTLVPVPMTPEREVDSEDFYDPQEAMSCTSNTEGEDNGTAERSVKFTTPMGEFFDAWEELSSDGGAQSSLRDLEEELRGIRLSLLMEIEKRKQAEETLSNVQSNWQKIRQQLSLAGLTLPADLTLESDQLSVEAAEQLNQQVQLARFVAEAIGRGMAKAEAETEMEAQLEVKNFEISRLWDRLHYYEAVNHEMSQRNQEAVETARRLRQQRKRRQRWVWGSIAVALSLGASALAWSYLPSGNGSRSDDNQASKSSNDTE</sequence>
<dbReference type="AlphaFoldDB" id="A0A059AS99"/>
<feature type="compositionally biased region" description="Pro residues" evidence="1">
    <location>
        <begin position="29"/>
        <end position="42"/>
    </location>
</feature>
<protein>
    <submittedName>
        <fullName evidence="3">Uncharacterized protein</fullName>
    </submittedName>
</protein>
<accession>A0A059AS99</accession>
<reference evidence="3" key="1">
    <citation type="submission" date="2013-07" db="EMBL/GenBank/DDBJ databases">
        <title>The genome of Eucalyptus grandis.</title>
        <authorList>
            <person name="Schmutz J."/>
            <person name="Hayes R."/>
            <person name="Myburg A."/>
            <person name="Tuskan G."/>
            <person name="Grattapaglia D."/>
            <person name="Rokhsar D.S."/>
        </authorList>
    </citation>
    <scope>NUCLEOTIDE SEQUENCE</scope>
    <source>
        <tissue evidence="3">Leaf extractions</tissue>
    </source>
</reference>
<dbReference type="PANTHER" id="PTHR35490">
    <property type="entry name" value="BACTERIOPHAGE N4 ADSORPTION B PROTEIN"/>
    <property type="match status" value="1"/>
</dbReference>
<dbReference type="PANTHER" id="PTHR35490:SF2">
    <property type="entry name" value="BACTERIOPHAGE N4 ADSORPTION B PROTEIN"/>
    <property type="match status" value="1"/>
</dbReference>
<dbReference type="OrthoDB" id="1923043at2759"/>
<dbReference type="OMA" id="ETIGEQN"/>
<dbReference type="eggNOG" id="ENOG502QPVC">
    <property type="taxonomic scope" value="Eukaryota"/>
</dbReference>
<organism evidence="3">
    <name type="scientific">Eucalyptus grandis</name>
    <name type="common">Flooded gum</name>
    <dbReference type="NCBI Taxonomy" id="71139"/>
    <lineage>
        <taxon>Eukaryota</taxon>
        <taxon>Viridiplantae</taxon>
        <taxon>Streptophyta</taxon>
        <taxon>Embryophyta</taxon>
        <taxon>Tracheophyta</taxon>
        <taxon>Spermatophyta</taxon>
        <taxon>Magnoliopsida</taxon>
        <taxon>eudicotyledons</taxon>
        <taxon>Gunneridae</taxon>
        <taxon>Pentapetalae</taxon>
        <taxon>rosids</taxon>
        <taxon>malvids</taxon>
        <taxon>Myrtales</taxon>
        <taxon>Myrtaceae</taxon>
        <taxon>Myrtoideae</taxon>
        <taxon>Eucalypteae</taxon>
        <taxon>Eucalyptus</taxon>
    </lineage>
</organism>
<keyword evidence="2" id="KW-0812">Transmembrane</keyword>
<gene>
    <name evidence="3" type="ORF">EUGRSUZ_I02415</name>
</gene>
<feature type="compositionally biased region" description="Basic and acidic residues" evidence="1">
    <location>
        <begin position="46"/>
        <end position="60"/>
    </location>
</feature>
<dbReference type="Gramene" id="KCW56727">
    <property type="protein sequence ID" value="KCW56727"/>
    <property type="gene ID" value="EUGRSUZ_I02415"/>
</dbReference>
<evidence type="ECO:0000256" key="2">
    <source>
        <dbReference type="SAM" id="Phobius"/>
    </source>
</evidence>
<name>A0A059AS99_EUCGR</name>
<feature type="region of interest" description="Disordered" evidence="1">
    <location>
        <begin position="429"/>
        <end position="449"/>
    </location>
</feature>
<dbReference type="EMBL" id="KK198761">
    <property type="protein sequence ID" value="KCW56727.1"/>
    <property type="molecule type" value="Genomic_DNA"/>
</dbReference>
<feature type="compositionally biased region" description="Basic and acidic residues" evidence="1">
    <location>
        <begin position="11"/>
        <end position="22"/>
    </location>
</feature>
<keyword evidence="2" id="KW-0472">Membrane</keyword>
<dbReference type="KEGG" id="egr:104419718"/>
<dbReference type="EMBL" id="KK198761">
    <property type="protein sequence ID" value="KCW56728.1"/>
    <property type="molecule type" value="Genomic_DNA"/>
</dbReference>
<proteinExistence type="predicted"/>
<feature type="region of interest" description="Disordered" evidence="1">
    <location>
        <begin position="1"/>
        <end position="85"/>
    </location>
</feature>
<dbReference type="Gramene" id="KCW56728">
    <property type="protein sequence ID" value="KCW56728"/>
    <property type="gene ID" value="EUGRSUZ_I02415"/>
</dbReference>
<dbReference type="FunCoup" id="A0A059AS99">
    <property type="interactions" value="646"/>
</dbReference>
<feature type="transmembrane region" description="Helical" evidence="2">
    <location>
        <begin position="407"/>
        <end position="428"/>
    </location>
</feature>
<evidence type="ECO:0000313" key="3">
    <source>
        <dbReference type="EMBL" id="KCW56728.1"/>
    </source>
</evidence>
<evidence type="ECO:0000256" key="1">
    <source>
        <dbReference type="SAM" id="MobiDB-lite"/>
    </source>
</evidence>
<keyword evidence="2" id="KW-1133">Transmembrane helix</keyword>
<dbReference type="STRING" id="71139.A0A059AS99"/>